<dbReference type="PANTHER" id="PTHR23409">
    <property type="entry name" value="RIBONUCLEOSIDE-DIPHOSPHATE REDUCTASE SMALL CHAIN"/>
    <property type="match status" value="1"/>
</dbReference>
<dbReference type="OrthoDB" id="5979489at2759"/>
<gene>
    <name evidence="1" type="primary">F54H12.2_13</name>
    <name evidence="1" type="ORF">NPIL_625911</name>
</gene>
<dbReference type="InterPro" id="IPR000358">
    <property type="entry name" value="RNR_small_fam"/>
</dbReference>
<organism evidence="1 2">
    <name type="scientific">Nephila pilipes</name>
    <name type="common">Giant wood spider</name>
    <name type="synonym">Nephila maculata</name>
    <dbReference type="NCBI Taxonomy" id="299642"/>
    <lineage>
        <taxon>Eukaryota</taxon>
        <taxon>Metazoa</taxon>
        <taxon>Ecdysozoa</taxon>
        <taxon>Arthropoda</taxon>
        <taxon>Chelicerata</taxon>
        <taxon>Arachnida</taxon>
        <taxon>Araneae</taxon>
        <taxon>Araneomorphae</taxon>
        <taxon>Entelegynae</taxon>
        <taxon>Araneoidea</taxon>
        <taxon>Nephilidae</taxon>
        <taxon>Nephila</taxon>
    </lineage>
</organism>
<dbReference type="GO" id="GO:0005829">
    <property type="term" value="C:cytosol"/>
    <property type="evidence" value="ECO:0007669"/>
    <property type="project" value="TreeGrafter"/>
</dbReference>
<dbReference type="GO" id="GO:0004748">
    <property type="term" value="F:ribonucleoside-diphosphate reductase activity, thioredoxin disulfide as acceptor"/>
    <property type="evidence" value="ECO:0007669"/>
    <property type="project" value="TreeGrafter"/>
</dbReference>
<evidence type="ECO:0000313" key="1">
    <source>
        <dbReference type="EMBL" id="GFT80827.1"/>
    </source>
</evidence>
<keyword evidence="2" id="KW-1185">Reference proteome</keyword>
<dbReference type="PANTHER" id="PTHR23409:SF21">
    <property type="entry name" value="CAPSID PROTEIN"/>
    <property type="match status" value="1"/>
</dbReference>
<proteinExistence type="predicted"/>
<evidence type="ECO:0000313" key="2">
    <source>
        <dbReference type="Proteomes" id="UP000887013"/>
    </source>
</evidence>
<protein>
    <submittedName>
        <fullName evidence="1">Uncharacterized protein F54H12.2</fullName>
    </submittedName>
</protein>
<dbReference type="GO" id="GO:0009263">
    <property type="term" value="P:deoxyribonucleotide biosynthetic process"/>
    <property type="evidence" value="ECO:0007669"/>
    <property type="project" value="InterPro"/>
</dbReference>
<comment type="caution">
    <text evidence="1">The sequence shown here is derived from an EMBL/GenBank/DDBJ whole genome shotgun (WGS) entry which is preliminary data.</text>
</comment>
<dbReference type="EMBL" id="BMAW01072018">
    <property type="protein sequence ID" value="GFT80827.1"/>
    <property type="molecule type" value="Genomic_DNA"/>
</dbReference>
<reference evidence="1" key="1">
    <citation type="submission" date="2020-08" db="EMBL/GenBank/DDBJ databases">
        <title>Multicomponent nature underlies the extraordinary mechanical properties of spider dragline silk.</title>
        <authorList>
            <person name="Kono N."/>
            <person name="Nakamura H."/>
            <person name="Mori M."/>
            <person name="Yoshida Y."/>
            <person name="Ohtoshi R."/>
            <person name="Malay A.D."/>
            <person name="Moran D.A.P."/>
            <person name="Tomita M."/>
            <person name="Numata K."/>
            <person name="Arakawa K."/>
        </authorList>
    </citation>
    <scope>NUCLEOTIDE SEQUENCE</scope>
</reference>
<sequence>MLTGEWEVGLSEIFVPRTWFNIGNHNNKYSITYEETQIIEKDFVEHNIRVKIDQGMTEEEVIEMLNQSIEDICGHFVTFAMDHKIINVLIAPNYELHLTAADAPRLLTMLNLPKEDRIIKISESFMFRKPSKTNKDNVMKIIARNLKRYFIIRVTRFNHKYTDMDNMHHELFQHINFNLMHTGIGGAADFIFDFKENKVEITVQKNVELEFRLLHAPIFMRMLSMTKDVVLTGKTLHVLQKIDRPPLNEFFRLSITDKPTIPVKVKKTEHLELEVGFYKNAEQLFGSFKHIAFNHLANNKVKIHIPDTSTVNLQDGLRDLLGFKKSTLSGGTHISDYQVELDGGITEIYVYSDIIESHFVGDTIAPLLRIIPVMSTKEEQIVINYQRPLYFPLRKNYIDCIEIELRSSSGDGIIFTSGKTLMELDRKACQHYYCMQVGGGGAYFQGASHQRGYGMFSNLIRYITPIAMKAGKYLGKHLLNTGSKVMSDVATERFGYKKKEILQEKSFSTYQAKPKEIERNRYFLIMDSRACACVKSELDLFSVSPVQLAIDESSFAEIHPVATLSDKTPIEFYVSSQANYAYRSIFDALLSPKAVQESILTAGLFYKDTASKHDSIDPTLVGDNANEGLKIRYGICKDSKLIDMMGPLHFDLGNQSKCLINSVNLRIKLERSKDSFALMSASQEFKLIIQHASLFVRKVKVAPSIAIAHEVALSKGVIKMPIRRTEVKSFALSSGIQSITISNAFIGQLPTRLIMGLSNTAFNGDFSKNPFNFQHYDLSYLCVLDGNRMIPSKPFQPKFDHSNNYSRSYMSLFTDLGRYHKDQDININYNEYKEGYTLFAVDLTPDLSADGMHTSILRNGNLTIDIKFSKALTETVNLLACSDILLRPTFGGVYASDELPKRCNAYSTFIVNLDPKAKPGNRKKVKHILSDEDEDVEYLIPKKIAKKKPTHAAFDLNLSPPSTSVDELKIQPYSIYLGKGVGVEIKEFRKSYYVAFSKTVDGDVRNRFNLALDQLPILLKAVETLVEYVKDQPSNSGIE</sequence>
<accession>A0A8X6PQW1</accession>
<dbReference type="AlphaFoldDB" id="A0A8X6PQW1"/>
<dbReference type="Proteomes" id="UP000887013">
    <property type="component" value="Unassembled WGS sequence"/>
</dbReference>
<name>A0A8X6PQW1_NEPPI</name>